<dbReference type="GeneID" id="2677474"/>
<evidence type="ECO:0000256" key="6">
    <source>
        <dbReference type="ARBA" id="ARBA00023136"/>
    </source>
</evidence>
<proteinExistence type="inferred from homology"/>
<feature type="compositionally biased region" description="Polar residues" evidence="8">
    <location>
        <begin position="389"/>
        <end position="398"/>
    </location>
</feature>
<keyword evidence="6 7" id="KW-0472">Membrane</keyword>
<feature type="region of interest" description="Disordered" evidence="8">
    <location>
        <begin position="137"/>
        <end position="164"/>
    </location>
</feature>
<dbReference type="RefSeq" id="XP_003719992.1">
    <property type="nucleotide sequence ID" value="XM_003719944.1"/>
</dbReference>
<gene>
    <name evidence="7" type="primary">DLT1</name>
    <name evidence="9" type="ORF">MGG_03887</name>
</gene>
<evidence type="ECO:0000256" key="4">
    <source>
        <dbReference type="ARBA" id="ARBA00022692"/>
    </source>
</evidence>
<feature type="region of interest" description="Disordered" evidence="8">
    <location>
        <begin position="428"/>
        <end position="447"/>
    </location>
</feature>
<accession>G4NHB5</accession>
<dbReference type="KEGG" id="mgr:MGG_03887"/>
<comment type="caution">
    <text evidence="7">Lacks conserved residue(s) required for the propagation of feature annotation.</text>
</comment>
<feature type="compositionally biased region" description="Low complexity" evidence="8">
    <location>
        <begin position="428"/>
        <end position="443"/>
    </location>
</feature>
<keyword evidence="10" id="KW-1185">Reference proteome</keyword>
<feature type="compositionally biased region" description="Low complexity" evidence="8">
    <location>
        <begin position="470"/>
        <end position="481"/>
    </location>
</feature>
<dbReference type="HOGENOM" id="CLU_022833_2_0_1"/>
<dbReference type="EMBL" id="CM001236">
    <property type="protein sequence ID" value="EHA47625.1"/>
    <property type="molecule type" value="Genomic_DNA"/>
</dbReference>
<dbReference type="eggNOG" id="ENOG502RAJJ">
    <property type="taxonomic scope" value="Eukaryota"/>
</dbReference>
<dbReference type="InParanoid" id="G4NHB5"/>
<dbReference type="PANTHER" id="PTHR40021:SF1">
    <property type="entry name" value="DEFECT AT LOW TEMPERATURE PROTEIN 1"/>
    <property type="match status" value="1"/>
</dbReference>
<comment type="function">
    <text evidence="1 7">Required for growth under high-pressure and low-temperature conditions.</text>
</comment>
<dbReference type="OMA" id="SHYEYAR"/>
<feature type="transmembrane region" description="Helical" evidence="7">
    <location>
        <begin position="48"/>
        <end position="67"/>
    </location>
</feature>
<dbReference type="AlphaFoldDB" id="G4NHB5"/>
<evidence type="ECO:0000256" key="8">
    <source>
        <dbReference type="SAM" id="MobiDB-lite"/>
    </source>
</evidence>
<evidence type="ECO:0000313" key="9">
    <source>
        <dbReference type="EMBL" id="EHA47625.1"/>
    </source>
</evidence>
<evidence type="ECO:0000256" key="5">
    <source>
        <dbReference type="ARBA" id="ARBA00022989"/>
    </source>
</evidence>
<protein>
    <recommendedName>
        <fullName evidence="3 7">Defect at low temperature protein 1</fullName>
    </recommendedName>
</protein>
<reference key="2">
    <citation type="submission" date="2011-05" db="EMBL/GenBank/DDBJ databases">
        <title>The Genome Sequence of Magnaporthe oryzae 70-15.</title>
        <authorList>
            <consortium name="The Broad Institute Genome Sequencing Platform"/>
            <person name="Ma L.-J."/>
            <person name="Dead R."/>
            <person name="Young S.K."/>
            <person name="Zeng Q."/>
            <person name="Gargeya S."/>
            <person name="Fitzgerald M."/>
            <person name="Haas B."/>
            <person name="Abouelleil A."/>
            <person name="Alvarado L."/>
            <person name="Arachchi H.M."/>
            <person name="Berlin A."/>
            <person name="Brown A."/>
            <person name="Chapman S.B."/>
            <person name="Chen Z."/>
            <person name="Dunbar C."/>
            <person name="Freedman E."/>
            <person name="Gearin G."/>
            <person name="Gellesch M."/>
            <person name="Goldberg J."/>
            <person name="Griggs A."/>
            <person name="Gujja S."/>
            <person name="Heiman D."/>
            <person name="Howarth C."/>
            <person name="Larson L."/>
            <person name="Lui A."/>
            <person name="MacDonald P.J.P."/>
            <person name="Mehta T."/>
            <person name="Montmayeur A."/>
            <person name="Murphy C."/>
            <person name="Neiman D."/>
            <person name="Pearson M."/>
            <person name="Priest M."/>
            <person name="Roberts A."/>
            <person name="Saif S."/>
            <person name="Shea T."/>
            <person name="Shenoy N."/>
            <person name="Sisk P."/>
            <person name="Stolte C."/>
            <person name="Sykes S."/>
            <person name="Yandava C."/>
            <person name="Wortman J."/>
            <person name="Nusbaum C."/>
            <person name="Birren B."/>
        </authorList>
    </citation>
    <scope>NUCLEOTIDE SEQUENCE</scope>
    <source>
        <strain>70-15</strain>
    </source>
</reference>
<feature type="compositionally biased region" description="Polar residues" evidence="8">
    <location>
        <begin position="137"/>
        <end position="146"/>
    </location>
</feature>
<dbReference type="GO" id="GO:0016020">
    <property type="term" value="C:membrane"/>
    <property type="evidence" value="ECO:0007669"/>
    <property type="project" value="UniProtKB-SubCell"/>
</dbReference>
<feature type="region of interest" description="Disordered" evidence="8">
    <location>
        <begin position="457"/>
        <end position="481"/>
    </location>
</feature>
<name>G4NHB5_PYRO7</name>
<dbReference type="PANTHER" id="PTHR40021">
    <property type="entry name" value="DEFECT AT LOW TEMPERATURE PROTEIN 1"/>
    <property type="match status" value="1"/>
</dbReference>
<reference evidence="9 10" key="1">
    <citation type="journal article" date="2005" name="Nature">
        <title>The genome sequence of the rice blast fungus Magnaporthe grisea.</title>
        <authorList>
            <person name="Dean R.A."/>
            <person name="Talbot N.J."/>
            <person name="Ebbole D.J."/>
            <person name="Farman M.L."/>
            <person name="Mitchell T.K."/>
            <person name="Orbach M.J."/>
            <person name="Thon M."/>
            <person name="Kulkarni R."/>
            <person name="Xu J.R."/>
            <person name="Pan H."/>
            <person name="Read N.D."/>
            <person name="Lee Y.H."/>
            <person name="Carbone I."/>
            <person name="Brown D."/>
            <person name="Oh Y.Y."/>
            <person name="Donofrio N."/>
            <person name="Jeong J.S."/>
            <person name="Soanes D.M."/>
            <person name="Djonovic S."/>
            <person name="Kolomiets E."/>
            <person name="Rehmeyer C."/>
            <person name="Li W."/>
            <person name="Harding M."/>
            <person name="Kim S."/>
            <person name="Lebrun M.H."/>
            <person name="Bohnert H."/>
            <person name="Coughlan S."/>
            <person name="Butler J."/>
            <person name="Calvo S."/>
            <person name="Ma L.J."/>
            <person name="Nicol R."/>
            <person name="Purcell S."/>
            <person name="Nusbaum C."/>
            <person name="Galagan J.E."/>
            <person name="Birren B.W."/>
        </authorList>
    </citation>
    <scope>NUCLEOTIDE SEQUENCE [LARGE SCALE GENOMIC DNA]</scope>
    <source>
        <strain evidence="10">70-15 / ATCC MYA-4617 / FGSC 8958</strain>
    </source>
</reference>
<evidence type="ECO:0000256" key="7">
    <source>
        <dbReference type="RuleBase" id="RU367100"/>
    </source>
</evidence>
<organism evidence="9 10">
    <name type="scientific">Pyricularia oryzae (strain 70-15 / ATCC MYA-4617 / FGSC 8958)</name>
    <name type="common">Rice blast fungus</name>
    <name type="synonym">Magnaporthe oryzae</name>
    <dbReference type="NCBI Taxonomy" id="242507"/>
    <lineage>
        <taxon>Eukaryota</taxon>
        <taxon>Fungi</taxon>
        <taxon>Dikarya</taxon>
        <taxon>Ascomycota</taxon>
        <taxon>Pezizomycotina</taxon>
        <taxon>Sordariomycetes</taxon>
        <taxon>Sordariomycetidae</taxon>
        <taxon>Magnaporthales</taxon>
        <taxon>Pyriculariaceae</taxon>
        <taxon>Pyricularia</taxon>
    </lineage>
</organism>
<comment type="similarity">
    <text evidence="2 7">Belongs to the DLT1 family.</text>
</comment>
<feature type="compositionally biased region" description="Low complexity" evidence="8">
    <location>
        <begin position="337"/>
        <end position="361"/>
    </location>
</feature>
<comment type="subcellular location">
    <subcellularLocation>
        <location evidence="7">Membrane</location>
        <topology evidence="7">Multi-pass membrane protein</topology>
    </subcellularLocation>
</comment>
<feature type="region of interest" description="Disordered" evidence="8">
    <location>
        <begin position="337"/>
        <end position="416"/>
    </location>
</feature>
<evidence type="ECO:0000256" key="2">
    <source>
        <dbReference type="ARBA" id="ARBA00005550"/>
    </source>
</evidence>
<dbReference type="InterPro" id="IPR038869">
    <property type="entry name" value="DLT1"/>
</dbReference>
<keyword evidence="4 7" id="KW-0812">Transmembrane</keyword>
<feature type="compositionally biased region" description="Basic residues" evidence="8">
    <location>
        <begin position="365"/>
        <end position="380"/>
    </location>
</feature>
<keyword evidence="5 7" id="KW-1133">Transmembrane helix</keyword>
<dbReference type="VEuPathDB" id="FungiDB:MGG_03887"/>
<dbReference type="OrthoDB" id="4096362at2759"/>
<dbReference type="Proteomes" id="UP000009058">
    <property type="component" value="Chromosome 6"/>
</dbReference>
<dbReference type="STRING" id="242507.G4NHB5"/>
<evidence type="ECO:0000256" key="1">
    <source>
        <dbReference type="ARBA" id="ARBA00002489"/>
    </source>
</evidence>
<evidence type="ECO:0000313" key="10">
    <source>
        <dbReference type="Proteomes" id="UP000009058"/>
    </source>
</evidence>
<sequence length="493" mass="53299">MLSATRVFRIVYKTFYLLLYILLLILLLGSPADIIYQSLWVPPKHEYFVIVLSAAYFVTIFIVSFVYSMRLWINRGVLAAIPRSRIPIDKGDVPSSIRKEIVSGLSRSASIAFDARPRVLPPSLSAPFGAHVGQYGRGQNESSTGVASDGGRSGTPQEKQKKRFKFPTLKKTSTVGTEVGVNFPPPKPVWGEIEHNGWGSPLSPDFPTLEYATVISELANLIEAKAVTLAPEVPLSATAYESSMGPDGQQLGHAHGLGMRDPGAVALLQRGSLGMRDYLASLAELGVLPPSQTAAQFLVAYEHARFSTRPLSARRFREVMQLFAELLRSMVPIDPMSLSSPSMSMRTDSSETTGSSGSESSKASQIRHRHRRRRQMRHPHAVSAGARASSWQYKTAPTTPKDLRMAPGKSPSARTMATAAALEAAFSSLPSSSSSSPRLAASPDRLFRSNSRNSIASFAQSRHPYPNSQASSGSLRSLASAGSVVVRIGVTGD</sequence>
<evidence type="ECO:0000256" key="3">
    <source>
        <dbReference type="ARBA" id="ARBA00021353"/>
    </source>
</evidence>